<name>A0AB32ZXY7_ALTME</name>
<dbReference type="AlphaFoldDB" id="A0AB32ZXY7"/>
<dbReference type="GO" id="GO:0003677">
    <property type="term" value="F:DNA binding"/>
    <property type="evidence" value="ECO:0007669"/>
    <property type="project" value="InterPro"/>
</dbReference>
<accession>A0AB32ZXY7</accession>
<dbReference type="InterPro" id="IPR010982">
    <property type="entry name" value="Lambda_DNA-bd_dom_sf"/>
</dbReference>
<evidence type="ECO:0000313" key="2">
    <source>
        <dbReference type="EMBL" id="AFT74495.1"/>
    </source>
</evidence>
<gene>
    <name evidence="2" type="ordered locus">AMEC673_09005</name>
</gene>
<dbReference type="EMBL" id="CP003844">
    <property type="protein sequence ID" value="AFT74495.1"/>
    <property type="molecule type" value="Genomic_DNA"/>
</dbReference>
<protein>
    <recommendedName>
        <fullName evidence="1">HTH cro/C1-type domain-containing protein</fullName>
    </recommendedName>
</protein>
<organism evidence="2 3">
    <name type="scientific">Alteromonas macleodii (strain English Channel 673)</name>
    <dbReference type="NCBI Taxonomy" id="1004788"/>
    <lineage>
        <taxon>Bacteria</taxon>
        <taxon>Pseudomonadati</taxon>
        <taxon>Pseudomonadota</taxon>
        <taxon>Gammaproteobacteria</taxon>
        <taxon>Alteromonadales</taxon>
        <taxon>Alteromonadaceae</taxon>
        <taxon>Alteromonas/Salinimonas group</taxon>
        <taxon>Alteromonas</taxon>
    </lineage>
</organism>
<proteinExistence type="predicted"/>
<dbReference type="Pfam" id="PF01381">
    <property type="entry name" value="HTH_3"/>
    <property type="match status" value="1"/>
</dbReference>
<feature type="domain" description="HTH cro/C1-type" evidence="1">
    <location>
        <begin position="20"/>
        <end position="73"/>
    </location>
</feature>
<dbReference type="Proteomes" id="UP000006296">
    <property type="component" value="Chromosome"/>
</dbReference>
<dbReference type="InterPro" id="IPR001387">
    <property type="entry name" value="Cro/C1-type_HTH"/>
</dbReference>
<dbReference type="SUPFAM" id="SSF47413">
    <property type="entry name" value="lambda repressor-like DNA-binding domains"/>
    <property type="match status" value="1"/>
</dbReference>
<sequence length="197" mass="22706">MLLIKKENNFMKTEAFCSYLRDVRVSAGVTVSELSKKYGWHRNTIGRYEKDRLCDIEYLYALSKEGNISLDSLLTERLRAGMLNEVEELRSPNFRFSQLLNIQSKNTGDFVRIKIDYSHCEPIIPTGCLVEVTTELPEIKPKQYLVVKDESNKMHACMVMEKDKKLYVLFLKGMPEMVELNSDKVKVIGKVSSILLV</sequence>
<dbReference type="SMART" id="SM00530">
    <property type="entry name" value="HTH_XRE"/>
    <property type="match status" value="1"/>
</dbReference>
<dbReference type="KEGG" id="amg:AMEC673_09005"/>
<dbReference type="PROSITE" id="PS50943">
    <property type="entry name" value="HTH_CROC1"/>
    <property type="match status" value="1"/>
</dbReference>
<evidence type="ECO:0000313" key="3">
    <source>
        <dbReference type="Proteomes" id="UP000006296"/>
    </source>
</evidence>
<evidence type="ECO:0000259" key="1">
    <source>
        <dbReference type="PROSITE" id="PS50943"/>
    </source>
</evidence>
<reference evidence="3" key="1">
    <citation type="journal article" date="2012" name="Sci. Rep.">
        <title>Genomes of surface isolates of Alteromonas macleodii: the life of a widespread marine opportunistic copiotroph.</title>
        <authorList>
            <person name="Lopez-Perez M."/>
            <person name="Gonzaga A."/>
            <person name="Martin-Cuadrado A.B."/>
            <person name="Onyshchenko O."/>
            <person name="Ghavidel A."/>
            <person name="Ghai R."/>
            <person name="Rodriguez-Valera F."/>
        </authorList>
    </citation>
    <scope>NUCLEOTIDE SEQUENCE [LARGE SCALE GENOMIC DNA]</scope>
    <source>
        <strain evidence="3">English Channel 673</strain>
    </source>
</reference>
<dbReference type="Gene3D" id="1.10.260.40">
    <property type="entry name" value="lambda repressor-like DNA-binding domains"/>
    <property type="match status" value="1"/>
</dbReference>